<dbReference type="EMBL" id="OC319449">
    <property type="protein sequence ID" value="CAD7405435.1"/>
    <property type="molecule type" value="Genomic_DNA"/>
</dbReference>
<dbReference type="InterPro" id="IPR014756">
    <property type="entry name" value="Ig_E-set"/>
</dbReference>
<dbReference type="Pfam" id="PF00207">
    <property type="entry name" value="A2M"/>
    <property type="match status" value="1"/>
</dbReference>
<dbReference type="PANTHER" id="PTHR11412:SF136">
    <property type="entry name" value="CD109 ANTIGEN"/>
    <property type="match status" value="1"/>
</dbReference>
<evidence type="ECO:0000259" key="3">
    <source>
        <dbReference type="SMART" id="SM01360"/>
    </source>
</evidence>
<dbReference type="Pfam" id="PF07703">
    <property type="entry name" value="A2M_BRD"/>
    <property type="match status" value="1"/>
</dbReference>
<dbReference type="AlphaFoldDB" id="A0A7R9CZR7"/>
<reference evidence="4" key="1">
    <citation type="submission" date="2020-11" db="EMBL/GenBank/DDBJ databases">
        <authorList>
            <person name="Tran Van P."/>
        </authorList>
    </citation>
    <scope>NUCLEOTIDE SEQUENCE</scope>
</reference>
<dbReference type="SMART" id="SM01360">
    <property type="entry name" value="A2M"/>
    <property type="match status" value="1"/>
</dbReference>
<keyword evidence="2" id="KW-0882">Thioester bond</keyword>
<evidence type="ECO:0000313" key="4">
    <source>
        <dbReference type="EMBL" id="CAD7405435.1"/>
    </source>
</evidence>
<dbReference type="PROSITE" id="PS51257">
    <property type="entry name" value="PROKAR_LIPOPROTEIN"/>
    <property type="match status" value="1"/>
</dbReference>
<dbReference type="Gene3D" id="2.60.40.1930">
    <property type="match status" value="2"/>
</dbReference>
<dbReference type="SUPFAM" id="SSF81296">
    <property type="entry name" value="E set domains"/>
    <property type="match status" value="1"/>
</dbReference>
<accession>A0A7R9CZR7</accession>
<protein>
    <recommendedName>
        <fullName evidence="3">Alpha-2-macroglobulin domain-containing protein</fullName>
    </recommendedName>
</protein>
<dbReference type="Gene3D" id="2.60.40.10">
    <property type="entry name" value="Immunoglobulins"/>
    <property type="match status" value="1"/>
</dbReference>
<dbReference type="GO" id="GO:0004866">
    <property type="term" value="F:endopeptidase inhibitor activity"/>
    <property type="evidence" value="ECO:0007669"/>
    <property type="project" value="InterPro"/>
</dbReference>
<dbReference type="InterPro" id="IPR050473">
    <property type="entry name" value="A2M/Complement_sys"/>
</dbReference>
<organism evidence="4">
    <name type="scientific">Timema cristinae</name>
    <name type="common">Walking stick</name>
    <dbReference type="NCBI Taxonomy" id="61476"/>
    <lineage>
        <taxon>Eukaryota</taxon>
        <taxon>Metazoa</taxon>
        <taxon>Ecdysozoa</taxon>
        <taxon>Arthropoda</taxon>
        <taxon>Hexapoda</taxon>
        <taxon>Insecta</taxon>
        <taxon>Pterygota</taxon>
        <taxon>Neoptera</taxon>
        <taxon>Polyneoptera</taxon>
        <taxon>Phasmatodea</taxon>
        <taxon>Timematodea</taxon>
        <taxon>Timematoidea</taxon>
        <taxon>Timematidae</taxon>
        <taxon>Timema</taxon>
    </lineage>
</organism>
<dbReference type="InterPro" id="IPR013783">
    <property type="entry name" value="Ig-like_fold"/>
</dbReference>
<proteinExistence type="predicted"/>
<keyword evidence="1" id="KW-0732">Signal</keyword>
<dbReference type="InterPro" id="IPR011625">
    <property type="entry name" value="A2M_N_BRD"/>
</dbReference>
<feature type="domain" description="Alpha-2-macroglobulin" evidence="3">
    <location>
        <begin position="651"/>
        <end position="739"/>
    </location>
</feature>
<dbReference type="Pfam" id="PF01835">
    <property type="entry name" value="MG2"/>
    <property type="match status" value="1"/>
</dbReference>
<dbReference type="InterPro" id="IPR001599">
    <property type="entry name" value="Macroglobln_a2"/>
</dbReference>
<gene>
    <name evidence="4" type="ORF">TCEB3V08_LOCUS7977</name>
</gene>
<dbReference type="InterPro" id="IPR002890">
    <property type="entry name" value="MG2"/>
</dbReference>
<dbReference type="Gene3D" id="6.20.50.160">
    <property type="match status" value="1"/>
</dbReference>
<evidence type="ECO:0000256" key="1">
    <source>
        <dbReference type="ARBA" id="ARBA00022729"/>
    </source>
</evidence>
<sequence length="840" mass="92350">MSKTLECIARHGIIPLTIPVSATGSCILQSLVNCSSDDCSVQSNSALQLVGAVRDVIIRPSRKNYRPGDMVDFWVLALDHDLSVPSDMFGSVFVRTPQGTKVALWEEVALDEGVRSFSLPLSPVAQLGIWEVQVEVDSDIFSAQFNVSITGGSTIYVVPEVAMAEEHYVELRFGHEMRRLYKPGLPFVGKVEAVSTEKCVRVRVKVYDNTTAIYSQDIEITSGEGTFVVPAILADSDIITLQAELVSVEGKEIDSHYVLAREPIRKWNSTSDCYLLIEGAEHTLQLANALVVLSPTSEDGEIEPDEMAHVVVLSTCPCERDIHYVITTEGHVTYWSDKPSEVLADSDNPPTQNIDGAAICRLNFRSELSSLPIEFNIGIATEKSSIRGYPGIGKVELEEVNPHLRGGRVENYLGKSTPFHPTEIRTSISPSSAVELNTSSALANYAIEVGLIYIKTIKFTQAYPNFSFSGDGAHCASSSLCKWSQLRKKQLLQNMNNQDDFEVKAVMAPVSHLLVYYITEDGEPISDVISFDIKLLLKQMSVSTESRKSWNPKQEMNVSIVAQPGALVCLVGGRAGSGTDLRALDNNSTKSHKRFSFREMDFLDAGVAFFQRQCVRRGLGFDSQTQFYSHGSSYTEEKHKSVVAGTNIDNLWLWKCFSYRDNVSEMITAPEEPGKWSLWVLSLAPNVGLRFSSPLAVSVFRPLQVDFQLPYSLKVGEAVEVDVRIGNNINSCMDVTALLALTEGAHFLSNNMLYVTEKLRLGPHGATSIVVRVVVTSPGNKNMTVQVSGYGSDSCRDSVPLNSTLVESVVRSATVLVHPEGLVRTDTESAYFCANGNNYN</sequence>
<dbReference type="PANTHER" id="PTHR11412">
    <property type="entry name" value="MACROGLOBULIN / COMPLEMENT"/>
    <property type="match status" value="1"/>
</dbReference>
<name>A0A7R9CZR7_TIMCR</name>
<evidence type="ECO:0000256" key="2">
    <source>
        <dbReference type="ARBA" id="ARBA00022966"/>
    </source>
</evidence>